<reference evidence="1" key="1">
    <citation type="submission" date="2019-12" db="EMBL/GenBank/DDBJ databases">
        <title>Genome sequencing and annotation of Brassica cretica.</title>
        <authorList>
            <person name="Studholme D.J."/>
            <person name="Sarris P.F."/>
        </authorList>
    </citation>
    <scope>NUCLEOTIDE SEQUENCE</scope>
    <source>
        <strain evidence="1">PFS-102/07</strain>
        <tissue evidence="1">Leaf</tissue>
    </source>
</reference>
<evidence type="ECO:0000313" key="1">
    <source>
        <dbReference type="EMBL" id="KAF2611986.1"/>
    </source>
</evidence>
<proteinExistence type="predicted"/>
<dbReference type="EMBL" id="QGKY02000089">
    <property type="protein sequence ID" value="KAF2611986.1"/>
    <property type="molecule type" value="Genomic_DNA"/>
</dbReference>
<protein>
    <submittedName>
        <fullName evidence="1">Uncharacterized protein</fullName>
    </submittedName>
</protein>
<gene>
    <name evidence="1" type="ORF">F2Q70_00010267</name>
</gene>
<comment type="caution">
    <text evidence="1">The sequence shown here is derived from an EMBL/GenBank/DDBJ whole genome shotgun (WGS) entry which is preliminary data.</text>
</comment>
<accession>A0A8S9M3Q7</accession>
<dbReference type="AlphaFoldDB" id="A0A8S9M3Q7"/>
<name>A0A8S9M3Q7_BRACR</name>
<organism evidence="1">
    <name type="scientific">Brassica cretica</name>
    <name type="common">Mustard</name>
    <dbReference type="NCBI Taxonomy" id="69181"/>
    <lineage>
        <taxon>Eukaryota</taxon>
        <taxon>Viridiplantae</taxon>
        <taxon>Streptophyta</taxon>
        <taxon>Embryophyta</taxon>
        <taxon>Tracheophyta</taxon>
        <taxon>Spermatophyta</taxon>
        <taxon>Magnoliopsida</taxon>
        <taxon>eudicotyledons</taxon>
        <taxon>Gunneridae</taxon>
        <taxon>Pentapetalae</taxon>
        <taxon>rosids</taxon>
        <taxon>malvids</taxon>
        <taxon>Brassicales</taxon>
        <taxon>Brassicaceae</taxon>
        <taxon>Brassiceae</taxon>
        <taxon>Brassica</taxon>
    </lineage>
</organism>
<sequence>MGFGAFAVEEIKPIIKIFVAFLKEVIERSHGRENQSCMQALDSIGSVSRSDEIRFLMVEEMVENIASCDLK</sequence>